<dbReference type="PANTHER" id="PTHR11818">
    <property type="entry name" value="BETA/GAMMA CRYSTALLIN"/>
    <property type="match status" value="1"/>
</dbReference>
<dbReference type="Pfam" id="PF00030">
    <property type="entry name" value="Crystall"/>
    <property type="match status" value="3"/>
</dbReference>
<dbReference type="GO" id="GO:0002088">
    <property type="term" value="P:lens development in camera-type eye"/>
    <property type="evidence" value="ECO:0007669"/>
    <property type="project" value="TreeGrafter"/>
</dbReference>
<feature type="domain" description="Beta/gamma crystallin 'Greek key'" evidence="3">
    <location>
        <begin position="75"/>
        <end position="115"/>
    </location>
</feature>
<feature type="domain" description="Beta/gamma crystallin 'Greek key'" evidence="3">
    <location>
        <begin position="34"/>
        <end position="74"/>
    </location>
</feature>
<dbReference type="InterPro" id="IPR011024">
    <property type="entry name" value="G_crystallin-like"/>
</dbReference>
<feature type="domain" description="Beta/gamma crystallin 'Greek key'" evidence="3">
    <location>
        <begin position="121"/>
        <end position="160"/>
    </location>
</feature>
<gene>
    <name evidence="4" type="ORF">HGM15179_011726</name>
</gene>
<dbReference type="GO" id="GO:0007601">
    <property type="term" value="P:visual perception"/>
    <property type="evidence" value="ECO:0007669"/>
    <property type="project" value="TreeGrafter"/>
</dbReference>
<reference evidence="4" key="1">
    <citation type="submission" date="2019-04" db="EMBL/GenBank/DDBJ databases">
        <title>Genome assembly of Zosterops borbonicus 15179.</title>
        <authorList>
            <person name="Leroy T."/>
            <person name="Anselmetti Y."/>
            <person name="Tilak M.-K."/>
            <person name="Nabholz B."/>
        </authorList>
    </citation>
    <scope>NUCLEOTIDE SEQUENCE</scope>
    <source>
        <strain evidence="4">HGM_15179</strain>
        <tissue evidence="4">Muscle</tissue>
    </source>
</reference>
<dbReference type="Proteomes" id="UP000796761">
    <property type="component" value="Unassembled WGS sequence"/>
</dbReference>
<protein>
    <recommendedName>
        <fullName evidence="3">Beta/gamma crystallin 'Greek key' domain-containing protein</fullName>
    </recommendedName>
</protein>
<dbReference type="InterPro" id="IPR050252">
    <property type="entry name" value="Beta/Gamma-Crystallin"/>
</dbReference>
<sequence length="354" mass="40461">MVSILHIYYRIQEAGCHPRPTARTLILRSLIKMGKIIIYEHANFRGVSREITSDISNLGRLDFNDIISSVRVIGQPWVAYEHINYTGRLLVLEEGEHDYVGRSMNDTISSLQMITEDLHDPQITLYEHPNYQGKSRVIRQATNLAAGFDNDIMSSHKVQRGSHTAPRGRNLHSRSPSEMGKIIVYEHVNFQGLSKEFTTDTPNLVPLGWNDMVSSVKVIGQPWVAYKHIEYKGPFMVFEEGEYESLPKGTNDKISSLQLITDDLRNPQITLYQHVEYKGRSRIVTEATNLAGGKDNDIVSSHKVQRGVWLLFENSDEIGPRYLARAHEDVPNYKEIDFNDRLSFLRPLRPGRDS</sequence>
<dbReference type="SUPFAM" id="SSF49695">
    <property type="entry name" value="gamma-Crystallin-like"/>
    <property type="match status" value="2"/>
</dbReference>
<dbReference type="EMBL" id="SWJQ01000371">
    <property type="protein sequence ID" value="TRZ15344.1"/>
    <property type="molecule type" value="Genomic_DNA"/>
</dbReference>
<dbReference type="Gene3D" id="2.60.20.10">
    <property type="entry name" value="Crystallins"/>
    <property type="match status" value="4"/>
</dbReference>
<feature type="domain" description="Beta/gamma crystallin 'Greek key'" evidence="3">
    <location>
        <begin position="180"/>
        <end position="220"/>
    </location>
</feature>
<keyword evidence="5" id="KW-1185">Reference proteome</keyword>
<dbReference type="PROSITE" id="PS50915">
    <property type="entry name" value="CRYSTALLIN_BETA_GAMMA"/>
    <property type="match status" value="5"/>
</dbReference>
<dbReference type="PANTHER" id="PTHR11818:SF103">
    <property type="entry name" value="BETA_GAMMA CRYSTALLIN 'GREEK KEY' DOMAIN-CONTAINING PROTEIN"/>
    <property type="match status" value="1"/>
</dbReference>
<dbReference type="OrthoDB" id="8603363at2759"/>
<keyword evidence="2" id="KW-0677">Repeat</keyword>
<feature type="domain" description="Beta/gamma crystallin 'Greek key'" evidence="3">
    <location>
        <begin position="221"/>
        <end position="261"/>
    </location>
</feature>
<dbReference type="AlphaFoldDB" id="A0A8K1GB10"/>
<evidence type="ECO:0000313" key="4">
    <source>
        <dbReference type="EMBL" id="TRZ15344.1"/>
    </source>
</evidence>
<dbReference type="SMART" id="SM00247">
    <property type="entry name" value="XTALbg"/>
    <property type="match status" value="3"/>
</dbReference>
<evidence type="ECO:0000256" key="2">
    <source>
        <dbReference type="ARBA" id="ARBA00022737"/>
    </source>
</evidence>
<name>A0A8K1GB10_9PASS</name>
<dbReference type="GO" id="GO:0005212">
    <property type="term" value="F:structural constituent of eye lens"/>
    <property type="evidence" value="ECO:0007669"/>
    <property type="project" value="TreeGrafter"/>
</dbReference>
<evidence type="ECO:0000259" key="3">
    <source>
        <dbReference type="PROSITE" id="PS50915"/>
    </source>
</evidence>
<evidence type="ECO:0000256" key="1">
    <source>
        <dbReference type="ARBA" id="ARBA00009646"/>
    </source>
</evidence>
<accession>A0A8K1GB10</accession>
<comment type="caution">
    <text evidence="4">The sequence shown here is derived from an EMBL/GenBank/DDBJ whole genome shotgun (WGS) entry which is preliminary data.</text>
</comment>
<comment type="similarity">
    <text evidence="1">Belongs to the beta/gamma-crystallin family.</text>
</comment>
<evidence type="ECO:0000313" key="5">
    <source>
        <dbReference type="Proteomes" id="UP000796761"/>
    </source>
</evidence>
<organism evidence="4 5">
    <name type="scientific">Zosterops borbonicus</name>
    <dbReference type="NCBI Taxonomy" id="364589"/>
    <lineage>
        <taxon>Eukaryota</taxon>
        <taxon>Metazoa</taxon>
        <taxon>Chordata</taxon>
        <taxon>Craniata</taxon>
        <taxon>Vertebrata</taxon>
        <taxon>Euteleostomi</taxon>
        <taxon>Archelosauria</taxon>
        <taxon>Archosauria</taxon>
        <taxon>Dinosauria</taxon>
        <taxon>Saurischia</taxon>
        <taxon>Theropoda</taxon>
        <taxon>Coelurosauria</taxon>
        <taxon>Aves</taxon>
        <taxon>Neognathae</taxon>
        <taxon>Neoaves</taxon>
        <taxon>Telluraves</taxon>
        <taxon>Australaves</taxon>
        <taxon>Passeriformes</taxon>
        <taxon>Sylvioidea</taxon>
        <taxon>Zosteropidae</taxon>
        <taxon>Zosterops</taxon>
    </lineage>
</organism>
<proteinExistence type="inferred from homology"/>
<dbReference type="InterPro" id="IPR001064">
    <property type="entry name" value="Beta/gamma_crystallin"/>
</dbReference>